<gene>
    <name evidence="1" type="ORF">C1SCF055_LOCUS28225</name>
</gene>
<accession>A0A9P1G602</accession>
<proteinExistence type="predicted"/>
<organism evidence="1">
    <name type="scientific">Cladocopium goreaui</name>
    <dbReference type="NCBI Taxonomy" id="2562237"/>
    <lineage>
        <taxon>Eukaryota</taxon>
        <taxon>Sar</taxon>
        <taxon>Alveolata</taxon>
        <taxon>Dinophyceae</taxon>
        <taxon>Suessiales</taxon>
        <taxon>Symbiodiniaceae</taxon>
        <taxon>Cladocopium</taxon>
    </lineage>
</organism>
<reference evidence="2" key="2">
    <citation type="submission" date="2024-04" db="EMBL/GenBank/DDBJ databases">
        <authorList>
            <person name="Chen Y."/>
            <person name="Shah S."/>
            <person name="Dougan E. K."/>
            <person name="Thang M."/>
            <person name="Chan C."/>
        </authorList>
    </citation>
    <scope>NUCLEOTIDE SEQUENCE [LARGE SCALE GENOMIC DNA]</scope>
</reference>
<keyword evidence="3" id="KW-1185">Reference proteome</keyword>
<name>A0A9P1G602_9DINO</name>
<evidence type="ECO:0000313" key="3">
    <source>
        <dbReference type="Proteomes" id="UP001152797"/>
    </source>
</evidence>
<evidence type="ECO:0000313" key="2">
    <source>
        <dbReference type="EMBL" id="CAL1155634.1"/>
    </source>
</evidence>
<dbReference type="AlphaFoldDB" id="A0A9P1G602"/>
<dbReference type="Proteomes" id="UP001152797">
    <property type="component" value="Unassembled WGS sequence"/>
</dbReference>
<evidence type="ECO:0000313" key="1">
    <source>
        <dbReference type="EMBL" id="CAI4002259.1"/>
    </source>
</evidence>
<comment type="caution">
    <text evidence="1">The sequence shown here is derived from an EMBL/GenBank/DDBJ whole genome shotgun (WGS) entry which is preliminary data.</text>
</comment>
<dbReference type="EMBL" id="CAMXCT020003073">
    <property type="protein sequence ID" value="CAL1155634.1"/>
    <property type="molecule type" value="Genomic_DNA"/>
</dbReference>
<protein>
    <submittedName>
        <fullName evidence="1">Uncharacterized protein</fullName>
    </submittedName>
</protein>
<dbReference type="EMBL" id="CAMXCT010003073">
    <property type="protein sequence ID" value="CAI4002259.1"/>
    <property type="molecule type" value="Genomic_DNA"/>
</dbReference>
<sequence length="579" mass="64496">MAWTSKDFINELQDVEELLAFKSAPALQESLLIALLKKVDCSNNLLASDYASMLEAITKSSLGDTKKQWLQDKIMERAAEGGKGSKGSKIVNSPQSLVNVAAYMTEAEIQQLMTGEITKAPHLIVQRLRLLGLTSIKEDTKRYCVALLVQSMLWHGMQMPDGDYTYMLATQFTSLFQASKIQSKVAPLKVYPQLPTVLGQDWLEKVYGEEKPSLKTFPQLPEIASQVCVRSTNSNLSKNSKTRLQGKQSSSAHGFPADFMQALRDLVHKPLAEPSASSAQGMKLTFFNQQASPKKALPSSVSALDIMKEKQQMGQASSPPKRALALTNEPGKNGKPLDQENALLMSKPLEHLGLLRPATGYVHDWMHALCSNGVLCYIMQWALEAIATTDMPNIWSTFCQYLQLWVWPGNLPGSAASHKLFEAKKVETHKKNEKLVMSASEMLSIYPVLAYFMETCCVLPACDVPKQVYLAWCHVLDLLVASTQHLPKPGQLLQAVQKALALTKAAGWAGSMRPKFHWCLHFEQALQQFDGLPSCWSLERKHKVARRYGSGLYNTNRYEDTLLRELTCDHLAHLKQEAA</sequence>
<dbReference type="EMBL" id="CAMXCT030003073">
    <property type="protein sequence ID" value="CAL4789571.1"/>
    <property type="molecule type" value="Genomic_DNA"/>
</dbReference>
<reference evidence="1" key="1">
    <citation type="submission" date="2022-10" db="EMBL/GenBank/DDBJ databases">
        <authorList>
            <person name="Chen Y."/>
            <person name="Dougan E. K."/>
            <person name="Chan C."/>
            <person name="Rhodes N."/>
            <person name="Thang M."/>
        </authorList>
    </citation>
    <scope>NUCLEOTIDE SEQUENCE</scope>
</reference>
<dbReference type="OrthoDB" id="10518763at2759"/>